<accession>A0AAN7P371</accession>
<evidence type="ECO:0000256" key="1">
    <source>
        <dbReference type="ARBA" id="ARBA00093634"/>
    </source>
</evidence>
<dbReference type="AlphaFoldDB" id="A0AAN7P371"/>
<dbReference type="GO" id="GO:0070072">
    <property type="term" value="P:vacuolar proton-transporting V-type ATPase complex assembly"/>
    <property type="evidence" value="ECO:0007669"/>
    <property type="project" value="InterPro"/>
</dbReference>
<name>A0AAN7P371_9COLE</name>
<comment type="caution">
    <text evidence="2">The sequence shown here is derived from an EMBL/GenBank/DDBJ whole genome shotgun (WGS) entry which is preliminary data.</text>
</comment>
<reference evidence="3" key="1">
    <citation type="submission" date="2023-01" db="EMBL/GenBank/DDBJ databases">
        <title>Key to firefly adult light organ development and bioluminescence: homeobox transcription factors regulate luciferase expression and transportation to peroxisome.</title>
        <authorList>
            <person name="Fu X."/>
        </authorList>
    </citation>
    <scope>NUCLEOTIDE SEQUENCE [LARGE SCALE GENOMIC DNA]</scope>
</reference>
<sequence>MAEMIKLDIVCILLDKLYLKALKLMEKHIQAKICLELCMCDGETYLTKSRYIMGQNQVSFLQLPTEDSAEFESIARVHTGDDNTYGQKLFDLEIKKQSNSDNRFQNPLNWFGVLVPQDLHKAQDKYQQALSWCIQSANIQTKAKLVIEE</sequence>
<proteinExistence type="predicted"/>
<protein>
    <recommendedName>
        <fullName evidence="1">Vacuolar ATPase assembly protein VMA22</fullName>
    </recommendedName>
</protein>
<dbReference type="GO" id="GO:0051082">
    <property type="term" value="F:unfolded protein binding"/>
    <property type="evidence" value="ECO:0007669"/>
    <property type="project" value="TreeGrafter"/>
</dbReference>
<dbReference type="InterPro" id="IPR040357">
    <property type="entry name" value="Vma22/CCDC115"/>
</dbReference>
<dbReference type="PANTHER" id="PTHR31996">
    <property type="entry name" value="COILED-COIL DOMAIN-CONTAINING PROTEIN 115"/>
    <property type="match status" value="1"/>
</dbReference>
<dbReference type="Proteomes" id="UP001353858">
    <property type="component" value="Unassembled WGS sequence"/>
</dbReference>
<keyword evidence="3" id="KW-1185">Reference proteome</keyword>
<gene>
    <name evidence="2" type="ORF">RN001_013718</name>
</gene>
<evidence type="ECO:0000313" key="2">
    <source>
        <dbReference type="EMBL" id="KAK4874358.1"/>
    </source>
</evidence>
<evidence type="ECO:0000313" key="3">
    <source>
        <dbReference type="Proteomes" id="UP001353858"/>
    </source>
</evidence>
<dbReference type="PANTHER" id="PTHR31996:SF2">
    <property type="entry name" value="COILED-COIL DOMAIN-CONTAINING PROTEIN 115"/>
    <property type="match status" value="1"/>
</dbReference>
<organism evidence="2 3">
    <name type="scientific">Aquatica leii</name>
    <dbReference type="NCBI Taxonomy" id="1421715"/>
    <lineage>
        <taxon>Eukaryota</taxon>
        <taxon>Metazoa</taxon>
        <taxon>Ecdysozoa</taxon>
        <taxon>Arthropoda</taxon>
        <taxon>Hexapoda</taxon>
        <taxon>Insecta</taxon>
        <taxon>Pterygota</taxon>
        <taxon>Neoptera</taxon>
        <taxon>Endopterygota</taxon>
        <taxon>Coleoptera</taxon>
        <taxon>Polyphaga</taxon>
        <taxon>Elateriformia</taxon>
        <taxon>Elateroidea</taxon>
        <taxon>Lampyridae</taxon>
        <taxon>Luciolinae</taxon>
        <taxon>Aquatica</taxon>
    </lineage>
</organism>
<dbReference type="Gene3D" id="1.10.287.3240">
    <property type="match status" value="1"/>
</dbReference>
<dbReference type="EMBL" id="JARPUR010000006">
    <property type="protein sequence ID" value="KAK4874358.1"/>
    <property type="molecule type" value="Genomic_DNA"/>
</dbReference>